<dbReference type="EMBL" id="CP038438">
    <property type="protein sequence ID" value="QBX39683.1"/>
    <property type="molecule type" value="Genomic_DNA"/>
</dbReference>
<proteinExistence type="predicted"/>
<accession>A0AAP8YY51</accession>
<evidence type="ECO:0000313" key="1">
    <source>
        <dbReference type="EMBL" id="QBX39683.1"/>
    </source>
</evidence>
<sequence length="59" mass="6912">MNRNPASAGFFVPATFPEPPQIPLWERACSRRGRISRHPCWLTHRLRGQARSHRDLWCS</sequence>
<reference evidence="1 2" key="1">
    <citation type="submission" date="2019-03" db="EMBL/GenBank/DDBJ databases">
        <title>Complete genome sequence of the plant growth promoting strain Pseudomonas fluorescens LBUM677.</title>
        <authorList>
            <person name="Novinscak A."/>
            <person name="Joly D."/>
            <person name="Filion M."/>
        </authorList>
    </citation>
    <scope>NUCLEOTIDE SEQUENCE [LARGE SCALE GENOMIC DNA]</scope>
    <source>
        <strain evidence="1 2">LBUM677</strain>
    </source>
</reference>
<dbReference type="Proteomes" id="UP000295797">
    <property type="component" value="Chromosome"/>
</dbReference>
<gene>
    <name evidence="1" type="ORF">E4T63_03435</name>
</gene>
<dbReference type="AlphaFoldDB" id="A0AAP8YY51"/>
<protein>
    <submittedName>
        <fullName evidence="1">Uncharacterized protein</fullName>
    </submittedName>
</protein>
<organism evidence="1 2">
    <name type="scientific">Pseudomonas fluorescens</name>
    <dbReference type="NCBI Taxonomy" id="294"/>
    <lineage>
        <taxon>Bacteria</taxon>
        <taxon>Pseudomonadati</taxon>
        <taxon>Pseudomonadota</taxon>
        <taxon>Gammaproteobacteria</taxon>
        <taxon>Pseudomonadales</taxon>
        <taxon>Pseudomonadaceae</taxon>
        <taxon>Pseudomonas</taxon>
    </lineage>
</organism>
<evidence type="ECO:0000313" key="2">
    <source>
        <dbReference type="Proteomes" id="UP000295797"/>
    </source>
</evidence>
<name>A0AAP8YY51_PSEFL</name>